<keyword evidence="2" id="KW-1185">Reference proteome</keyword>
<accession>A0A1X1RDD4</accession>
<dbReference type="EMBL" id="LQOJ01000037">
    <property type="protein sequence ID" value="ORV03465.1"/>
    <property type="molecule type" value="Genomic_DNA"/>
</dbReference>
<organism evidence="1 2">
    <name type="scientific">Mycolicibacterium fallax</name>
    <name type="common">Mycobacterium fallax</name>
    <dbReference type="NCBI Taxonomy" id="1793"/>
    <lineage>
        <taxon>Bacteria</taxon>
        <taxon>Bacillati</taxon>
        <taxon>Actinomycetota</taxon>
        <taxon>Actinomycetes</taxon>
        <taxon>Mycobacteriales</taxon>
        <taxon>Mycobacteriaceae</taxon>
        <taxon>Mycolicibacterium</taxon>
    </lineage>
</organism>
<dbReference type="OrthoDB" id="9790578at2"/>
<sequence>MSEPAPAIWTARAEAHRARAEEFLGPQLARMRRGERHPVWDFLFTYYSLRPGRLLRWHPGYGVTLTGPAALAYAALTGYRRVPGGVRVSEDHLAARAGTVGFVRQLLTATAARPARYGCFGMHEWAMVYRSPRPRHARLPLRLGAAGTDAVLESMPLRCTHYDAYRFFTGAATGRNEIALTRPAQLEHEQPGCLHANMDLYKWAGKLSPLVDSELLLDCLLLAADARLLDMAASPYDLAELGVEPVRVEDAAGRVEYVRRQGEIAERAAGLRARLAAQCQALADAHQPA</sequence>
<protein>
    <submittedName>
        <fullName evidence="1">3-methyladenine DNA glycosylase</fullName>
    </submittedName>
</protein>
<dbReference type="RefSeq" id="WP_085095678.1">
    <property type="nucleotide sequence ID" value="NZ_AP022603.1"/>
</dbReference>
<dbReference type="STRING" id="1793.AWC04_10125"/>
<comment type="caution">
    <text evidence="1">The sequence shown here is derived from an EMBL/GenBank/DDBJ whole genome shotgun (WGS) entry which is preliminary data.</text>
</comment>
<evidence type="ECO:0000313" key="2">
    <source>
        <dbReference type="Proteomes" id="UP000193484"/>
    </source>
</evidence>
<proteinExistence type="predicted"/>
<evidence type="ECO:0000313" key="1">
    <source>
        <dbReference type="EMBL" id="ORV03465.1"/>
    </source>
</evidence>
<reference evidence="1 2" key="1">
    <citation type="submission" date="2016-01" db="EMBL/GenBank/DDBJ databases">
        <title>The new phylogeny of the genus Mycobacterium.</title>
        <authorList>
            <person name="Tarcisio F."/>
            <person name="Conor M."/>
            <person name="Antonella G."/>
            <person name="Elisabetta G."/>
            <person name="Giulia F.S."/>
            <person name="Sara T."/>
            <person name="Anna F."/>
            <person name="Clotilde B."/>
            <person name="Roberto B."/>
            <person name="Veronica D.S."/>
            <person name="Fabio R."/>
            <person name="Monica P."/>
            <person name="Olivier J."/>
            <person name="Enrico T."/>
            <person name="Nicola S."/>
        </authorList>
    </citation>
    <scope>NUCLEOTIDE SEQUENCE [LARGE SCALE GENOMIC DNA]</scope>
    <source>
        <strain evidence="1 2">DSM 44179</strain>
    </source>
</reference>
<dbReference type="Proteomes" id="UP000193484">
    <property type="component" value="Unassembled WGS sequence"/>
</dbReference>
<gene>
    <name evidence="1" type="ORF">AWC04_10125</name>
</gene>
<dbReference type="AlphaFoldDB" id="A0A1X1RDD4"/>
<name>A0A1X1RDD4_MYCFA</name>